<protein>
    <submittedName>
        <fullName evidence="2">Uncharacterized protein</fullName>
    </submittedName>
</protein>
<dbReference type="Proteomes" id="UP000309618">
    <property type="component" value="Unassembled WGS sequence"/>
</dbReference>
<evidence type="ECO:0000313" key="3">
    <source>
        <dbReference type="Proteomes" id="UP000309618"/>
    </source>
</evidence>
<sequence>MSAADSSVPQLGMRQYQLLYEALLGDIGELLTRLEQLRNNAPDQDVMLKMLGEMHCLAEGTSGQIEQLSKLSQTLSLTLGALDQQNQDFISIHQTTLDAMNSQLRALGQHEQRILLGELQQQLNNGIIGHLKKTRSHYGIMALLAVLSFVCGNIVGKFF</sequence>
<organism evidence="2 3">
    <name type="scientific">Aeromonas veronii</name>
    <dbReference type="NCBI Taxonomy" id="654"/>
    <lineage>
        <taxon>Bacteria</taxon>
        <taxon>Pseudomonadati</taxon>
        <taxon>Pseudomonadota</taxon>
        <taxon>Gammaproteobacteria</taxon>
        <taxon>Aeromonadales</taxon>
        <taxon>Aeromonadaceae</taxon>
        <taxon>Aeromonas</taxon>
    </lineage>
</organism>
<keyword evidence="1" id="KW-1133">Transmembrane helix</keyword>
<feature type="transmembrane region" description="Helical" evidence="1">
    <location>
        <begin position="138"/>
        <end position="156"/>
    </location>
</feature>
<dbReference type="EMBL" id="SSUX01000011">
    <property type="protein sequence ID" value="THJ43685.1"/>
    <property type="molecule type" value="Genomic_DNA"/>
</dbReference>
<keyword evidence="1" id="KW-0812">Transmembrane</keyword>
<gene>
    <name evidence="2" type="ORF">E8Q35_15385</name>
</gene>
<dbReference type="RefSeq" id="WP_136502124.1">
    <property type="nucleotide sequence ID" value="NZ_SSUX01000011.1"/>
</dbReference>
<accession>A0A4S5CHH2</accession>
<evidence type="ECO:0000256" key="1">
    <source>
        <dbReference type="SAM" id="Phobius"/>
    </source>
</evidence>
<reference evidence="2 3" key="1">
    <citation type="submission" date="2019-04" db="EMBL/GenBank/DDBJ databases">
        <title>Comparative genomics of Aeromonas veronii strains pathogenic to fish.</title>
        <authorList>
            <person name="Cascarano M.C."/>
            <person name="Smyrli M."/>
            <person name="Katharios P."/>
        </authorList>
    </citation>
    <scope>NUCLEOTIDE SEQUENCE [LARGE SCALE GENOMIC DNA]</scope>
    <source>
        <strain evidence="2 3">XU1</strain>
    </source>
</reference>
<comment type="caution">
    <text evidence="2">The sequence shown here is derived from an EMBL/GenBank/DDBJ whole genome shotgun (WGS) entry which is preliminary data.</text>
</comment>
<keyword evidence="1" id="KW-0472">Membrane</keyword>
<dbReference type="AlphaFoldDB" id="A0A4S5CHH2"/>
<proteinExistence type="predicted"/>
<evidence type="ECO:0000313" key="2">
    <source>
        <dbReference type="EMBL" id="THJ43685.1"/>
    </source>
</evidence>
<name>A0A4S5CHH2_AERVE</name>